<keyword evidence="3 8" id="KW-0337">GPI-anchor biosynthesis</keyword>
<organism evidence="9 10">
    <name type="scientific">Sarcoptes scabiei</name>
    <name type="common">Itch mite</name>
    <name type="synonym">Acarus scabiei</name>
    <dbReference type="NCBI Taxonomy" id="52283"/>
    <lineage>
        <taxon>Eukaryota</taxon>
        <taxon>Metazoa</taxon>
        <taxon>Ecdysozoa</taxon>
        <taxon>Arthropoda</taxon>
        <taxon>Chelicerata</taxon>
        <taxon>Arachnida</taxon>
        <taxon>Acari</taxon>
        <taxon>Acariformes</taxon>
        <taxon>Sarcoptiformes</taxon>
        <taxon>Astigmata</taxon>
        <taxon>Psoroptidia</taxon>
        <taxon>Sarcoptoidea</taxon>
        <taxon>Sarcoptidae</taxon>
        <taxon>Sarcoptinae</taxon>
        <taxon>Sarcoptes</taxon>
    </lineage>
</organism>
<dbReference type="GO" id="GO:0005789">
    <property type="term" value="C:endoplasmic reticulum membrane"/>
    <property type="evidence" value="ECO:0007669"/>
    <property type="project" value="TreeGrafter"/>
</dbReference>
<dbReference type="InterPro" id="IPR007217">
    <property type="entry name" value="Per1-like"/>
</dbReference>
<dbReference type="Pfam" id="PF04080">
    <property type="entry name" value="Per1"/>
    <property type="match status" value="1"/>
</dbReference>
<evidence type="ECO:0000256" key="5">
    <source>
        <dbReference type="ARBA" id="ARBA00022729"/>
    </source>
</evidence>
<keyword evidence="4 8" id="KW-0812">Transmembrane</keyword>
<gene>
    <name evidence="9" type="ORF">QR98_0077930</name>
</gene>
<keyword evidence="6 8" id="KW-1133">Transmembrane helix</keyword>
<sequence length="230" mass="27620">MVIQVSGSIGDRLRVFRQNLVDCIQSNCSDQNTYYQNKPFYLQLLRWDCVSECRYESQWRTLEYLKKSKILKVPQFYGKWTFYRFFGIQEPASFFFSILNLLANLRGWKQYRTIGILCNDRYYNVWKLQAILAINAWFWSIIYHSRDCPFTEITFFSVKKLDYFSAYLTIIYSLFTITFKYLSELFDPNNDLTAQITIAIPFATIYLYHVNYLTTVRFDYGYNLRESEAP</sequence>
<feature type="transmembrane region" description="Helical" evidence="8">
    <location>
        <begin position="163"/>
        <end position="182"/>
    </location>
</feature>
<keyword evidence="8" id="KW-0333">Golgi apparatus</keyword>
<comment type="function">
    <text evidence="8">Involved in the lipid remodeling steps of GPI-anchor maturation.</text>
</comment>
<keyword evidence="5" id="KW-0732">Signal</keyword>
<evidence type="ECO:0000313" key="9">
    <source>
        <dbReference type="EMBL" id="KPM09259.1"/>
    </source>
</evidence>
<protein>
    <recommendedName>
        <fullName evidence="8">Post-GPI attachment to proteins factor 3</fullName>
    </recommendedName>
</protein>
<dbReference type="AlphaFoldDB" id="A0A132AEH4"/>
<comment type="caution">
    <text evidence="8">Lacks conserved residue(s) required for the propagation of feature annotation.</text>
</comment>
<evidence type="ECO:0000313" key="10">
    <source>
        <dbReference type="Proteomes" id="UP000616769"/>
    </source>
</evidence>
<feature type="transmembrane region" description="Helical" evidence="8">
    <location>
        <begin position="82"/>
        <end position="103"/>
    </location>
</feature>
<evidence type="ECO:0000256" key="3">
    <source>
        <dbReference type="ARBA" id="ARBA00022502"/>
    </source>
</evidence>
<dbReference type="OrthoDB" id="419770at2759"/>
<dbReference type="GO" id="GO:0000139">
    <property type="term" value="C:Golgi membrane"/>
    <property type="evidence" value="ECO:0007669"/>
    <property type="project" value="UniProtKB-SubCell"/>
</dbReference>
<dbReference type="VEuPathDB" id="VectorBase:SSCA003167"/>
<comment type="similarity">
    <text evidence="2 8">Belongs to the PGAP3 family.</text>
</comment>
<name>A0A132AEH4_SARSC</name>
<keyword evidence="7 8" id="KW-0472">Membrane</keyword>
<comment type="caution">
    <text evidence="9">The sequence shown here is derived from an EMBL/GenBank/DDBJ whole genome shotgun (WGS) entry which is preliminary data.</text>
</comment>
<evidence type="ECO:0000256" key="1">
    <source>
        <dbReference type="ARBA" id="ARBA00004127"/>
    </source>
</evidence>
<comment type="subcellular location">
    <subcellularLocation>
        <location evidence="1">Endomembrane system</location>
        <topology evidence="1">Multi-pass membrane protein</topology>
    </subcellularLocation>
    <subcellularLocation>
        <location evidence="8">Golgi apparatus membrane</location>
        <topology evidence="8">Multi-pass membrane protein</topology>
    </subcellularLocation>
</comment>
<accession>A0A132AEH4</accession>
<dbReference type="Proteomes" id="UP000616769">
    <property type="component" value="Unassembled WGS sequence"/>
</dbReference>
<dbReference type="GO" id="GO:0016788">
    <property type="term" value="F:hydrolase activity, acting on ester bonds"/>
    <property type="evidence" value="ECO:0007669"/>
    <property type="project" value="TreeGrafter"/>
</dbReference>
<evidence type="ECO:0000256" key="8">
    <source>
        <dbReference type="RuleBase" id="RU365066"/>
    </source>
</evidence>
<reference evidence="9 10" key="1">
    <citation type="journal article" date="2015" name="Parasit. Vectors">
        <title>Draft genome of the scabies mite.</title>
        <authorList>
            <person name="Rider S.D.Jr."/>
            <person name="Morgan M.S."/>
            <person name="Arlian L.G."/>
        </authorList>
    </citation>
    <scope>NUCLEOTIDE SEQUENCE [LARGE SCALE GENOMIC DNA]</scope>
    <source>
        <strain evidence="9">Arlian Lab</strain>
    </source>
</reference>
<evidence type="ECO:0000256" key="4">
    <source>
        <dbReference type="ARBA" id="ARBA00022692"/>
    </source>
</evidence>
<evidence type="ECO:0000256" key="6">
    <source>
        <dbReference type="ARBA" id="ARBA00022989"/>
    </source>
</evidence>
<dbReference type="PANTHER" id="PTHR13148">
    <property type="entry name" value="PER1-RELATED"/>
    <property type="match status" value="1"/>
</dbReference>
<dbReference type="GO" id="GO:0006506">
    <property type="term" value="P:GPI anchor biosynthetic process"/>
    <property type="evidence" value="ECO:0007669"/>
    <property type="project" value="UniProtKB-KW"/>
</dbReference>
<dbReference type="EMBL" id="JXLN01013336">
    <property type="protein sequence ID" value="KPM09259.1"/>
    <property type="molecule type" value="Genomic_DNA"/>
</dbReference>
<evidence type="ECO:0000256" key="2">
    <source>
        <dbReference type="ARBA" id="ARBA00006387"/>
    </source>
</evidence>
<proteinExistence type="inferred from homology"/>
<evidence type="ECO:0000256" key="7">
    <source>
        <dbReference type="ARBA" id="ARBA00023136"/>
    </source>
</evidence>
<dbReference type="PANTHER" id="PTHR13148:SF0">
    <property type="entry name" value="POST-GPI ATTACHMENT TO PROTEINS FACTOR 3"/>
    <property type="match status" value="1"/>
</dbReference>